<comment type="subunit">
    <text evidence="1">Component of the mitochondrial contact site and cristae organizing system (MICOS) complex.</text>
</comment>
<dbReference type="GO" id="GO:0044284">
    <property type="term" value="C:mitochondrial crista junction"/>
    <property type="evidence" value="ECO:0007669"/>
    <property type="project" value="TreeGrafter"/>
</dbReference>
<proteinExistence type="predicted"/>
<dbReference type="InterPro" id="IPR019166">
    <property type="entry name" value="MIC26/MIC27"/>
</dbReference>
<name>A0A420IPJ4_9PEZI</name>
<evidence type="ECO:0000256" key="2">
    <source>
        <dbReference type="SAM" id="MobiDB-lite"/>
    </source>
</evidence>
<comment type="function">
    <text evidence="1">Component of the MICOS complex, a large protein complex of the mitochondrial inner membrane that plays crucial roles in the maintenance of crista junctions, inner membrane architecture, and formation of contact sites to the outer membrane.</text>
</comment>
<keyword evidence="1" id="KW-0496">Mitochondrion</keyword>
<dbReference type="GO" id="GO:0042407">
    <property type="term" value="P:cristae formation"/>
    <property type="evidence" value="ECO:0007669"/>
    <property type="project" value="InterPro"/>
</dbReference>
<keyword evidence="1" id="KW-0472">Membrane</keyword>
<gene>
    <name evidence="3" type="ORF">GcM1_227045</name>
</gene>
<keyword evidence="1" id="KW-0999">Mitochondrion inner membrane</keyword>
<dbReference type="Pfam" id="PF09769">
    <property type="entry name" value="ApoO"/>
    <property type="match status" value="1"/>
</dbReference>
<dbReference type="AlphaFoldDB" id="A0A420IPJ4"/>
<dbReference type="GO" id="GO:0061617">
    <property type="term" value="C:MICOS complex"/>
    <property type="evidence" value="ECO:0007669"/>
    <property type="project" value="UniProtKB-UniRule"/>
</dbReference>
<comment type="subcellular location">
    <subcellularLocation>
        <location evidence="1">Mitochondrion inner membrane</location>
    </subcellularLocation>
</comment>
<comment type="caution">
    <text evidence="3">The sequence shown here is derived from an EMBL/GenBank/DDBJ whole genome shotgun (WGS) entry which is preliminary data.</text>
</comment>
<protein>
    <recommendedName>
        <fullName evidence="1">MICOS complex subunit</fullName>
    </recommendedName>
</protein>
<accession>A0A420IPJ4</accession>
<dbReference type="InterPro" id="IPR033181">
    <property type="entry name" value="Mic26_fungi"/>
</dbReference>
<feature type="region of interest" description="Disordered" evidence="2">
    <location>
        <begin position="43"/>
        <end position="80"/>
    </location>
</feature>
<dbReference type="EMBL" id="MCBS01022739">
    <property type="protein sequence ID" value="RKF76412.1"/>
    <property type="molecule type" value="Genomic_DNA"/>
</dbReference>
<feature type="compositionally biased region" description="Low complexity" evidence="2">
    <location>
        <begin position="52"/>
        <end position="70"/>
    </location>
</feature>
<evidence type="ECO:0000313" key="3">
    <source>
        <dbReference type="EMBL" id="RKF76412.1"/>
    </source>
</evidence>
<evidence type="ECO:0000256" key="1">
    <source>
        <dbReference type="RuleBase" id="RU363021"/>
    </source>
</evidence>
<reference evidence="3 4" key="1">
    <citation type="journal article" date="2018" name="BMC Genomics">
        <title>Comparative genome analyses reveal sequence features reflecting distinct modes of host-adaptation between dicot and monocot powdery mildew.</title>
        <authorList>
            <person name="Wu Y."/>
            <person name="Ma X."/>
            <person name="Pan Z."/>
            <person name="Kale S.D."/>
            <person name="Song Y."/>
            <person name="King H."/>
            <person name="Zhang Q."/>
            <person name="Presley C."/>
            <person name="Deng X."/>
            <person name="Wei C.I."/>
            <person name="Xiao S."/>
        </authorList>
    </citation>
    <scope>NUCLEOTIDE SEQUENCE [LARGE SCALE GENOMIC DNA]</scope>
    <source>
        <strain evidence="3">UMSG1</strain>
    </source>
</reference>
<dbReference type="Proteomes" id="UP000285326">
    <property type="component" value="Unassembled WGS sequence"/>
</dbReference>
<sequence length="246" mass="27147">MAFSRLIHRVNIAPIINGTIISGIALYPKTIINAESPEKKRIKKPIYDESDTTSNFSSSTITSQNNTISSEKPKSPTTTDQLACEIRKARLFLYSHVSFIEGKVNDVLDSAFHLEESFTSTVASLAPAPHTGEKLMPGTLYVIVAAMTGSIVARKSNILLRAMLPVTAGITAGSLLLPVTFRNISDLVWKHEQRFPVIADTHTRTVEAIEKAERMARIHSQQAVEMVNNKVSSTRKSIINWVSSER</sequence>
<evidence type="ECO:0000313" key="4">
    <source>
        <dbReference type="Proteomes" id="UP000285326"/>
    </source>
</evidence>
<dbReference type="PANTHER" id="PTHR28268:SF1">
    <property type="entry name" value="MICOS SUBUNIT MIC26"/>
    <property type="match status" value="1"/>
</dbReference>
<dbReference type="PANTHER" id="PTHR28268">
    <property type="entry name" value="MICOS SUBUNIT MIC26"/>
    <property type="match status" value="1"/>
</dbReference>
<organism evidence="3 4">
    <name type="scientific">Golovinomyces cichoracearum</name>
    <dbReference type="NCBI Taxonomy" id="62708"/>
    <lineage>
        <taxon>Eukaryota</taxon>
        <taxon>Fungi</taxon>
        <taxon>Dikarya</taxon>
        <taxon>Ascomycota</taxon>
        <taxon>Pezizomycotina</taxon>
        <taxon>Leotiomycetes</taxon>
        <taxon>Erysiphales</taxon>
        <taxon>Erysiphaceae</taxon>
        <taxon>Golovinomyces</taxon>
    </lineage>
</organism>